<dbReference type="InterPro" id="IPR000212">
    <property type="entry name" value="DNA_helicase_UvrD/REP"/>
</dbReference>
<feature type="domain" description="UvrD-like helicase ATP-binding" evidence="13">
    <location>
        <begin position="36"/>
        <end position="317"/>
    </location>
</feature>
<dbReference type="InterPro" id="IPR013986">
    <property type="entry name" value="DExx_box_DNA_helicase_dom_sf"/>
</dbReference>
<dbReference type="EC" id="5.6.2.4" evidence="8"/>
<feature type="binding site" evidence="10">
    <location>
        <begin position="57"/>
        <end position="64"/>
    </location>
    <ligand>
        <name>ATP</name>
        <dbReference type="ChEBI" id="CHEBI:30616"/>
    </ligand>
</feature>
<evidence type="ECO:0000256" key="3">
    <source>
        <dbReference type="ARBA" id="ARBA00022801"/>
    </source>
</evidence>
<dbReference type="PROSITE" id="PS51217">
    <property type="entry name" value="UVRD_HELICASE_CTER"/>
    <property type="match status" value="1"/>
</dbReference>
<dbReference type="Pfam" id="PF13361">
    <property type="entry name" value="UvrD_C"/>
    <property type="match status" value="2"/>
</dbReference>
<sequence>MTRDAGPDTARPLVGSPRRSAVQAGHRDEPLAEVLSGLDEEQAAAVTAPPGPVCILAGAGTGKTRAITHRIAHRVVTGQVQPKHVLAVTFTARAAAQLRERLAGLDAHGVQARTFHAAALRQLRFFAPRLLRGREMPELVESKARLIVLAAARAGVRADRTGARDLAAEIEWSKSSLVEPGEYVVAAAKAGRETPLDAAQVAAVYTAYEHVKRQQGVIDFEDLLRAMCWGIEEHSDVAEQVRAQYRHFVVDEYQDVNPLQQRLLEAWLGNRTDLTVVGDAAQTIYSFTGATSSYLVDFARNHRNATVVRLVRDYRSTPQVVGLANAVIRQARGSEARLRLDLVGQRPAGPEPDARVFADEHNEAVAVARRCADLIAAGTPAAEIAVLFRANAQSETYEEALADAGVPYVLRGGERFFERAEIRQAMVALRSASRADGGDDLVATVSAVLVGLGWQPERPPSGGAARERWEALAALVRLAAEFRPGPGAEEGLAGFTAELGRRAHAQHAPTVAGVTLASLHSAKGLEWDAVFLVGLVEGTMPTAYARSAEALEEERRLLYVGITRARRLLWLSYGEARSSGGRARRPCRFLQGVPGLAPFGGQTAAPRAERPAPGAPRVPRKTVIVSCRVCGATLLAGPERKLGRCAGCPSSLDEELFERLGDWRARVAAAAKIPAYVVFTDATLTALAERQPSDRAGLVEIAGIGPRKLELYGEAVLALLKGASVADLLPEQPTSEDLQKDLATEP</sequence>
<evidence type="ECO:0000259" key="14">
    <source>
        <dbReference type="PROSITE" id="PS51217"/>
    </source>
</evidence>
<dbReference type="Gene3D" id="3.40.50.300">
    <property type="entry name" value="P-loop containing nucleotide triphosphate hydrolases"/>
    <property type="match status" value="3"/>
</dbReference>
<keyword evidence="4 10" id="KW-0347">Helicase</keyword>
<evidence type="ECO:0000313" key="16">
    <source>
        <dbReference type="Proteomes" id="UP000659904"/>
    </source>
</evidence>
<comment type="caution">
    <text evidence="15">The sequence shown here is derived from an EMBL/GenBank/DDBJ whole genome shotgun (WGS) entry which is preliminary data.</text>
</comment>
<evidence type="ECO:0000313" key="15">
    <source>
        <dbReference type="EMBL" id="GIF97469.1"/>
    </source>
</evidence>
<dbReference type="FunFam" id="3.40.50.300:FF:001181">
    <property type="entry name" value="DNA helicase"/>
    <property type="match status" value="1"/>
</dbReference>
<dbReference type="Gene3D" id="1.10.10.160">
    <property type="match status" value="1"/>
</dbReference>
<comment type="similarity">
    <text evidence="1">Belongs to the helicase family. UvrD subfamily.</text>
</comment>
<feature type="domain" description="HRDC" evidence="12">
    <location>
        <begin position="650"/>
        <end position="730"/>
    </location>
</feature>
<dbReference type="EMBL" id="BONH01000008">
    <property type="protein sequence ID" value="GIF97469.1"/>
    <property type="molecule type" value="Genomic_DNA"/>
</dbReference>
<dbReference type="CDD" id="cd18807">
    <property type="entry name" value="SF1_C_UvrD"/>
    <property type="match status" value="1"/>
</dbReference>
<dbReference type="InterPro" id="IPR002121">
    <property type="entry name" value="HRDC_dom"/>
</dbReference>
<comment type="catalytic activity">
    <reaction evidence="9">
        <text>ATP + H2O = ADP + phosphate + H(+)</text>
        <dbReference type="Rhea" id="RHEA:13065"/>
        <dbReference type="ChEBI" id="CHEBI:15377"/>
        <dbReference type="ChEBI" id="CHEBI:15378"/>
        <dbReference type="ChEBI" id="CHEBI:30616"/>
        <dbReference type="ChEBI" id="CHEBI:43474"/>
        <dbReference type="ChEBI" id="CHEBI:456216"/>
        <dbReference type="EC" id="5.6.2.4"/>
    </reaction>
</comment>
<proteinExistence type="inferred from homology"/>
<evidence type="ECO:0000256" key="6">
    <source>
        <dbReference type="ARBA" id="ARBA00023235"/>
    </source>
</evidence>
<comment type="catalytic activity">
    <reaction evidence="7">
        <text>Couples ATP hydrolysis with the unwinding of duplex DNA by translocating in the 3'-5' direction.</text>
        <dbReference type="EC" id="5.6.2.4"/>
    </reaction>
</comment>
<dbReference type="GO" id="GO:0005524">
    <property type="term" value="F:ATP binding"/>
    <property type="evidence" value="ECO:0007669"/>
    <property type="project" value="UniProtKB-UniRule"/>
</dbReference>
<accession>A0A8J3KB91</accession>
<protein>
    <recommendedName>
        <fullName evidence="8">DNA 3'-5' helicase</fullName>
        <ecNumber evidence="8">5.6.2.4</ecNumber>
    </recommendedName>
</protein>
<dbReference type="AlphaFoldDB" id="A0A8J3KB91"/>
<evidence type="ECO:0000256" key="11">
    <source>
        <dbReference type="SAM" id="MobiDB-lite"/>
    </source>
</evidence>
<evidence type="ECO:0000256" key="10">
    <source>
        <dbReference type="PROSITE-ProRule" id="PRU00560"/>
    </source>
</evidence>
<keyword evidence="2 10" id="KW-0547">Nucleotide-binding</keyword>
<evidence type="ECO:0000256" key="5">
    <source>
        <dbReference type="ARBA" id="ARBA00022840"/>
    </source>
</evidence>
<keyword evidence="6" id="KW-0413">Isomerase</keyword>
<dbReference type="GO" id="GO:0005829">
    <property type="term" value="C:cytosol"/>
    <property type="evidence" value="ECO:0007669"/>
    <property type="project" value="TreeGrafter"/>
</dbReference>
<dbReference type="Gene3D" id="1.10.150.80">
    <property type="entry name" value="HRDC domain"/>
    <property type="match status" value="1"/>
</dbReference>
<dbReference type="PANTHER" id="PTHR11070:SF69">
    <property type="entry name" value="ATP-DEPENDENT DNA HELICASE UVRD2"/>
    <property type="match status" value="1"/>
</dbReference>
<feature type="region of interest" description="Disordered" evidence="11">
    <location>
        <begin position="1"/>
        <end position="27"/>
    </location>
</feature>
<evidence type="ECO:0000256" key="2">
    <source>
        <dbReference type="ARBA" id="ARBA00022741"/>
    </source>
</evidence>
<dbReference type="PANTHER" id="PTHR11070">
    <property type="entry name" value="UVRD / RECB / PCRA DNA HELICASE FAMILY MEMBER"/>
    <property type="match status" value="1"/>
</dbReference>
<dbReference type="InterPro" id="IPR014016">
    <property type="entry name" value="UvrD-like_ATP-bd"/>
</dbReference>
<dbReference type="CDD" id="cd17932">
    <property type="entry name" value="DEXQc_UvrD"/>
    <property type="match status" value="1"/>
</dbReference>
<dbReference type="GO" id="GO:0000725">
    <property type="term" value="P:recombinational repair"/>
    <property type="evidence" value="ECO:0007669"/>
    <property type="project" value="TreeGrafter"/>
</dbReference>
<dbReference type="PROSITE" id="PS50967">
    <property type="entry name" value="HRDC"/>
    <property type="match status" value="1"/>
</dbReference>
<evidence type="ECO:0000256" key="4">
    <source>
        <dbReference type="ARBA" id="ARBA00022806"/>
    </source>
</evidence>
<evidence type="ECO:0000256" key="7">
    <source>
        <dbReference type="ARBA" id="ARBA00034617"/>
    </source>
</evidence>
<gene>
    <name evidence="15" type="ORF">Cci01nite_25630</name>
</gene>
<dbReference type="InterPro" id="IPR010997">
    <property type="entry name" value="HRDC-like_sf"/>
</dbReference>
<dbReference type="GO" id="GO:0033202">
    <property type="term" value="C:DNA helicase complex"/>
    <property type="evidence" value="ECO:0007669"/>
    <property type="project" value="TreeGrafter"/>
</dbReference>
<dbReference type="InterPro" id="IPR044876">
    <property type="entry name" value="HRDC_dom_sf"/>
</dbReference>
<name>A0A8J3KB91_9ACTN</name>
<keyword evidence="16" id="KW-1185">Reference proteome</keyword>
<dbReference type="InterPro" id="IPR014017">
    <property type="entry name" value="DNA_helicase_UvrD-like_C"/>
</dbReference>
<dbReference type="SMART" id="SM00341">
    <property type="entry name" value="HRDC"/>
    <property type="match status" value="1"/>
</dbReference>
<evidence type="ECO:0000259" key="12">
    <source>
        <dbReference type="PROSITE" id="PS50967"/>
    </source>
</evidence>
<dbReference type="SUPFAM" id="SSF47819">
    <property type="entry name" value="HRDC-like"/>
    <property type="match status" value="1"/>
</dbReference>
<dbReference type="PROSITE" id="PS51198">
    <property type="entry name" value="UVRD_HELICASE_ATP_BIND"/>
    <property type="match status" value="1"/>
</dbReference>
<keyword evidence="5 10" id="KW-0067">ATP-binding</keyword>
<dbReference type="Pfam" id="PF00580">
    <property type="entry name" value="UvrD-helicase"/>
    <property type="match status" value="1"/>
</dbReference>
<dbReference type="GO" id="GO:0016787">
    <property type="term" value="F:hydrolase activity"/>
    <property type="evidence" value="ECO:0007669"/>
    <property type="project" value="UniProtKB-UniRule"/>
</dbReference>
<organism evidence="15 16">
    <name type="scientific">Catellatospora citrea</name>
    <dbReference type="NCBI Taxonomy" id="53366"/>
    <lineage>
        <taxon>Bacteria</taxon>
        <taxon>Bacillati</taxon>
        <taxon>Actinomycetota</taxon>
        <taxon>Actinomycetes</taxon>
        <taxon>Micromonosporales</taxon>
        <taxon>Micromonosporaceae</taxon>
        <taxon>Catellatospora</taxon>
    </lineage>
</organism>
<feature type="domain" description="UvrD-like helicase C-terminal" evidence="14">
    <location>
        <begin position="318"/>
        <end position="567"/>
    </location>
</feature>
<keyword evidence="3 10" id="KW-0378">Hydrolase</keyword>
<dbReference type="SUPFAM" id="SSF52540">
    <property type="entry name" value="P-loop containing nucleoside triphosphate hydrolases"/>
    <property type="match status" value="1"/>
</dbReference>
<evidence type="ECO:0000259" key="13">
    <source>
        <dbReference type="PROSITE" id="PS51198"/>
    </source>
</evidence>
<dbReference type="Pfam" id="PF00570">
    <property type="entry name" value="HRDC"/>
    <property type="match status" value="1"/>
</dbReference>
<evidence type="ECO:0000256" key="9">
    <source>
        <dbReference type="ARBA" id="ARBA00048988"/>
    </source>
</evidence>
<dbReference type="GO" id="GO:0003677">
    <property type="term" value="F:DNA binding"/>
    <property type="evidence" value="ECO:0007669"/>
    <property type="project" value="InterPro"/>
</dbReference>
<dbReference type="Gene3D" id="1.10.486.10">
    <property type="entry name" value="PCRA, domain 4"/>
    <property type="match status" value="2"/>
</dbReference>
<dbReference type="InterPro" id="IPR027417">
    <property type="entry name" value="P-loop_NTPase"/>
</dbReference>
<evidence type="ECO:0000256" key="8">
    <source>
        <dbReference type="ARBA" id="ARBA00034808"/>
    </source>
</evidence>
<dbReference type="Proteomes" id="UP000659904">
    <property type="component" value="Unassembled WGS sequence"/>
</dbReference>
<dbReference type="GO" id="GO:0043138">
    <property type="term" value="F:3'-5' DNA helicase activity"/>
    <property type="evidence" value="ECO:0007669"/>
    <property type="project" value="UniProtKB-EC"/>
</dbReference>
<reference evidence="15 16" key="1">
    <citation type="submission" date="2021-01" db="EMBL/GenBank/DDBJ databases">
        <title>Whole genome shotgun sequence of Catellatospora citrea NBRC 14495.</title>
        <authorList>
            <person name="Komaki H."/>
            <person name="Tamura T."/>
        </authorList>
    </citation>
    <scope>NUCLEOTIDE SEQUENCE [LARGE SCALE GENOMIC DNA]</scope>
    <source>
        <strain evidence="15 16">NBRC 14495</strain>
    </source>
</reference>
<evidence type="ECO:0000256" key="1">
    <source>
        <dbReference type="ARBA" id="ARBA00009922"/>
    </source>
</evidence>